<dbReference type="RefSeq" id="WP_135681485.1">
    <property type="nucleotide sequence ID" value="NZ_JAMQPS010000001.1"/>
</dbReference>
<evidence type="ECO:0000313" key="4">
    <source>
        <dbReference type="Proteomes" id="UP001209694"/>
    </source>
</evidence>
<dbReference type="AlphaFoldDB" id="A0A5F2D7U0"/>
<reference evidence="3" key="2">
    <citation type="journal article" date="2019" name="PLoS Negl. Trop. Dis.">
        <title>Revisiting the worldwide diversity of Leptospira species in the environment.</title>
        <authorList>
            <person name="Vincent A.T."/>
            <person name="Schiettekatte O."/>
            <person name="Bourhy P."/>
            <person name="Veyrier F.J."/>
            <person name="Picardeau M."/>
        </authorList>
    </citation>
    <scope>NUCLEOTIDE SEQUENCE [LARGE SCALE GENOMIC DNA]</scope>
    <source>
        <strain evidence="3">201702449</strain>
    </source>
</reference>
<evidence type="ECO:0000313" key="2">
    <source>
        <dbReference type="EMBL" id="TGL69990.1"/>
    </source>
</evidence>
<dbReference type="Proteomes" id="UP000297352">
    <property type="component" value="Unassembled WGS sequence"/>
</dbReference>
<proteinExistence type="predicted"/>
<evidence type="ECO:0000313" key="1">
    <source>
        <dbReference type="EMBL" id="MCW7514247.1"/>
    </source>
</evidence>
<evidence type="ECO:0000313" key="3">
    <source>
        <dbReference type="Proteomes" id="UP000297352"/>
    </source>
</evidence>
<protein>
    <submittedName>
        <fullName evidence="2">TetR/AcrR family transcriptional regulator</fullName>
    </submittedName>
</protein>
<dbReference type="SUPFAM" id="SSF46689">
    <property type="entry name" value="Homeodomain-like"/>
    <property type="match status" value="1"/>
</dbReference>
<sequence length="179" mass="21277">MSDTRLHWIKKGYEFVSIHGFEKLKIEKLARIVEKPKSSFYYLFVDLENYTKQLLDFHFQQCCIVSQKESFCESIDPGLVEILTEHKIDLLFNKQLRINRHNSRFNEIINKTDEVVIIPFLSIWKKDLGLVMSESQWNGLFSLALENFYLQIHIEILTEIWLREYFSNLKSVILNIAGK</sequence>
<dbReference type="InterPro" id="IPR009057">
    <property type="entry name" value="Homeodomain-like_sf"/>
</dbReference>
<comment type="caution">
    <text evidence="1">The sequence shown here is derived from an EMBL/GenBank/DDBJ whole genome shotgun (WGS) entry which is preliminary data.</text>
</comment>
<keyword evidence="3" id="KW-1185">Reference proteome</keyword>
<reference evidence="2" key="1">
    <citation type="submission" date="2018-10" db="EMBL/GenBank/DDBJ databases">
        <authorList>
            <person name="Vincent A.T."/>
            <person name="Schiettekatte O."/>
            <person name="Bourhy P."/>
            <person name="Veyrier F.J."/>
            <person name="Picardeau M."/>
        </authorList>
    </citation>
    <scope>NUCLEOTIDE SEQUENCE</scope>
    <source>
        <strain evidence="2">201702449</strain>
    </source>
</reference>
<name>A0A5F2D7U0_9LEPT</name>
<dbReference type="Proteomes" id="UP001209694">
    <property type="component" value="Unassembled WGS sequence"/>
</dbReference>
<accession>A0A5F2D7U0</accession>
<organism evidence="1 4">
    <name type="scientific">Leptospira levettii</name>
    <dbReference type="NCBI Taxonomy" id="2023178"/>
    <lineage>
        <taxon>Bacteria</taxon>
        <taxon>Pseudomonadati</taxon>
        <taxon>Spirochaetota</taxon>
        <taxon>Spirochaetia</taxon>
        <taxon>Leptospirales</taxon>
        <taxon>Leptospiraceae</taxon>
        <taxon>Leptospira</taxon>
    </lineage>
</organism>
<dbReference type="EMBL" id="JAMQQD010000001">
    <property type="protein sequence ID" value="MCW7514247.1"/>
    <property type="molecule type" value="Genomic_DNA"/>
</dbReference>
<dbReference type="EMBL" id="RQGI01000042">
    <property type="protein sequence ID" value="TGL69990.1"/>
    <property type="molecule type" value="Genomic_DNA"/>
</dbReference>
<gene>
    <name evidence="2" type="ORF">EHQ60_11025</name>
    <name evidence="1" type="ORF">ND810_03695</name>
</gene>
<reference evidence="1" key="3">
    <citation type="submission" date="2022-06" db="EMBL/GenBank/DDBJ databases">
        <title>Leptospira isolates from biofilms formed at urban environments.</title>
        <authorList>
            <person name="Ribeiro P.S."/>
            <person name="Sousa T."/>
            <person name="Carvalho N."/>
            <person name="Aburjaile F."/>
            <person name="Neves F."/>
            <person name="Oliveira D."/>
            <person name="Blanco L."/>
            <person name="Lima J."/>
            <person name="Costa F."/>
            <person name="Brenig B."/>
            <person name="Soares S."/>
            <person name="Ramos R."/>
            <person name="Goes-Neto A."/>
            <person name="Matiuzzi M."/>
            <person name="Azevedo V."/>
            <person name="Ristow P."/>
        </authorList>
    </citation>
    <scope>NUCLEOTIDE SEQUENCE</scope>
    <source>
        <strain evidence="1">VSF7</strain>
    </source>
</reference>